<dbReference type="SUPFAM" id="SSF55729">
    <property type="entry name" value="Acyl-CoA N-acyltransferases (Nat)"/>
    <property type="match status" value="1"/>
</dbReference>
<proteinExistence type="predicted"/>
<name>A0A3M5NZN9_PSEVI</name>
<dbReference type="AlphaFoldDB" id="A0A3M5NZN9"/>
<dbReference type="PANTHER" id="PTHR13947">
    <property type="entry name" value="GNAT FAMILY N-ACETYLTRANSFERASE"/>
    <property type="match status" value="1"/>
</dbReference>
<protein>
    <submittedName>
        <fullName evidence="3">Acetyltransferase</fullName>
    </submittedName>
</protein>
<dbReference type="Gene3D" id="3.40.630.30">
    <property type="match status" value="1"/>
</dbReference>
<dbReference type="InterPro" id="IPR050769">
    <property type="entry name" value="NAT_camello-type"/>
</dbReference>
<dbReference type="Proteomes" id="UP000273854">
    <property type="component" value="Unassembled WGS sequence"/>
</dbReference>
<keyword evidence="1 3" id="KW-0808">Transferase</keyword>
<dbReference type="PANTHER" id="PTHR13947:SF37">
    <property type="entry name" value="LD18367P"/>
    <property type="match status" value="1"/>
</dbReference>
<evidence type="ECO:0000313" key="3">
    <source>
        <dbReference type="EMBL" id="RMT77741.1"/>
    </source>
</evidence>
<dbReference type="InterPro" id="IPR016181">
    <property type="entry name" value="Acyl_CoA_acyltransferase"/>
</dbReference>
<dbReference type="EMBL" id="RBTP01000069">
    <property type="protein sequence ID" value="RMT77741.1"/>
    <property type="molecule type" value="Genomic_DNA"/>
</dbReference>
<dbReference type="Pfam" id="PF00583">
    <property type="entry name" value="Acetyltransf_1"/>
    <property type="match status" value="1"/>
</dbReference>
<dbReference type="CDD" id="cd04301">
    <property type="entry name" value="NAT_SF"/>
    <property type="match status" value="1"/>
</dbReference>
<reference evidence="3 4" key="1">
    <citation type="submission" date="2018-08" db="EMBL/GenBank/DDBJ databases">
        <title>Recombination of ecologically and evolutionarily significant loci maintains genetic cohesion in the Pseudomonas syringae species complex.</title>
        <authorList>
            <person name="Dillon M."/>
            <person name="Thakur S."/>
            <person name="Almeida R.N.D."/>
            <person name="Weir B.S."/>
            <person name="Guttman D.S."/>
        </authorList>
    </citation>
    <scope>NUCLEOTIDE SEQUENCE [LARGE SCALE GENOMIC DNA]</scope>
    <source>
        <strain evidence="3 4">ICMP 19473</strain>
    </source>
</reference>
<evidence type="ECO:0000259" key="2">
    <source>
        <dbReference type="PROSITE" id="PS51186"/>
    </source>
</evidence>
<comment type="caution">
    <text evidence="3">The sequence shown here is derived from an EMBL/GenBank/DDBJ whole genome shotgun (WGS) entry which is preliminary data.</text>
</comment>
<dbReference type="GO" id="GO:0008080">
    <property type="term" value="F:N-acetyltransferase activity"/>
    <property type="evidence" value="ECO:0007669"/>
    <property type="project" value="InterPro"/>
</dbReference>
<dbReference type="InterPro" id="IPR000182">
    <property type="entry name" value="GNAT_dom"/>
</dbReference>
<dbReference type="RefSeq" id="WP_122210079.1">
    <property type="nucleotide sequence ID" value="NZ_JAAMQQ010000007.1"/>
</dbReference>
<evidence type="ECO:0000313" key="4">
    <source>
        <dbReference type="Proteomes" id="UP000273854"/>
    </source>
</evidence>
<gene>
    <name evidence="3" type="ORF">ALP40_00386</name>
</gene>
<dbReference type="PROSITE" id="PS51186">
    <property type="entry name" value="GNAT"/>
    <property type="match status" value="1"/>
</dbReference>
<accession>A0A3M5NZN9</accession>
<feature type="domain" description="N-acetyltransferase" evidence="2">
    <location>
        <begin position="6"/>
        <end position="162"/>
    </location>
</feature>
<evidence type="ECO:0000256" key="1">
    <source>
        <dbReference type="ARBA" id="ARBA00022679"/>
    </source>
</evidence>
<organism evidence="3 4">
    <name type="scientific">Pseudomonas viridiflava</name>
    <name type="common">Phytomonas viridiflava</name>
    <dbReference type="NCBI Taxonomy" id="33069"/>
    <lineage>
        <taxon>Bacteria</taxon>
        <taxon>Pseudomonadati</taxon>
        <taxon>Pseudomonadota</taxon>
        <taxon>Gammaproteobacteria</taxon>
        <taxon>Pseudomonadales</taxon>
        <taxon>Pseudomonadaceae</taxon>
        <taxon>Pseudomonas</taxon>
    </lineage>
</organism>
<sequence>MTPTDILIQRFEPHHQQGVVDMILPIQREEFGIAITAEDQPDLKAIPDFYQSGTGDFWVATHGEQVIGTLGLKDIGGGQAALRKMFVAAPFRGREFGVAAKLLARLIEDASVKGLNEIFLGTTDKFLAAHRFYEKHGFSEVAKENLPASFPVMAVDSKFYVLVLNG</sequence>